<dbReference type="eggNOG" id="ENOG502S1BW">
    <property type="taxonomic scope" value="Eukaryota"/>
</dbReference>
<feature type="compositionally biased region" description="Pro residues" evidence="1">
    <location>
        <begin position="728"/>
        <end position="743"/>
    </location>
</feature>
<evidence type="ECO:0000256" key="1">
    <source>
        <dbReference type="SAM" id="MobiDB-lite"/>
    </source>
</evidence>
<reference evidence="3" key="1">
    <citation type="submission" date="2008-06" db="EMBL/GenBank/DDBJ databases">
        <authorList>
            <person name="Lorenzi H."/>
            <person name="Inman J."/>
            <person name="Miller J."/>
            <person name="Schobel S."/>
            <person name="Amedeo P."/>
            <person name="Caler E.V."/>
            <person name="da Silva J."/>
        </authorList>
    </citation>
    <scope>NUCLEOTIDE SEQUENCE [LARGE SCALE GENOMIC DNA]</scope>
    <source>
        <strain evidence="3">RN66</strain>
    </source>
</reference>
<feature type="region of interest" description="Disordered" evidence="1">
    <location>
        <begin position="703"/>
        <end position="795"/>
    </location>
</feature>
<feature type="compositionally biased region" description="Low complexity" evidence="1">
    <location>
        <begin position="703"/>
        <end position="715"/>
    </location>
</feature>
<evidence type="ECO:0000256" key="2">
    <source>
        <dbReference type="SAM" id="SignalP"/>
    </source>
</evidence>
<gene>
    <name evidence="3" type="ORF">CMU_012610</name>
</gene>
<name>B6AEH0_CRYMR</name>
<evidence type="ECO:0008006" key="5">
    <source>
        <dbReference type="Google" id="ProtNLM"/>
    </source>
</evidence>
<accession>B6AEH0</accession>
<evidence type="ECO:0000313" key="3">
    <source>
        <dbReference type="EMBL" id="EEA06587.1"/>
    </source>
</evidence>
<dbReference type="InterPro" id="IPR009030">
    <property type="entry name" value="Growth_fac_rcpt_cys_sf"/>
</dbReference>
<proteinExistence type="predicted"/>
<dbReference type="AlphaFoldDB" id="B6AEH0"/>
<keyword evidence="2" id="KW-0732">Signal</keyword>
<dbReference type="VEuPathDB" id="CryptoDB:CMU_012610"/>
<feature type="chain" id="PRO_5002840054" description="Oocyst wall protein" evidence="2">
    <location>
        <begin position="32"/>
        <end position="832"/>
    </location>
</feature>
<dbReference type="STRING" id="441375.B6AEH0"/>
<organism evidence="3 4">
    <name type="scientific">Cryptosporidium muris (strain RN66)</name>
    <dbReference type="NCBI Taxonomy" id="441375"/>
    <lineage>
        <taxon>Eukaryota</taxon>
        <taxon>Sar</taxon>
        <taxon>Alveolata</taxon>
        <taxon>Apicomplexa</taxon>
        <taxon>Conoidasida</taxon>
        <taxon>Coccidia</taxon>
        <taxon>Eucoccidiorida</taxon>
        <taxon>Eimeriorina</taxon>
        <taxon>Cryptosporidiidae</taxon>
        <taxon>Cryptosporidium</taxon>
    </lineage>
</organism>
<dbReference type="OrthoDB" id="7250310at2759"/>
<dbReference type="SUPFAM" id="SSF57184">
    <property type="entry name" value="Growth factor receptor domain"/>
    <property type="match status" value="1"/>
</dbReference>
<protein>
    <recommendedName>
        <fullName evidence="5">Oocyst wall protein</fullName>
    </recommendedName>
</protein>
<dbReference type="Proteomes" id="UP000001460">
    <property type="component" value="Unassembled WGS sequence"/>
</dbReference>
<dbReference type="EMBL" id="DS989730">
    <property type="protein sequence ID" value="EEA06587.1"/>
    <property type="molecule type" value="Genomic_DNA"/>
</dbReference>
<feature type="signal peptide" evidence="2">
    <location>
        <begin position="1"/>
        <end position="31"/>
    </location>
</feature>
<dbReference type="GeneID" id="6996316"/>
<sequence length="832" mass="92624">MRFLIKKFTVCWSVICLWLSVSVLLIQDVTGSAPMEVYNELVGAIPIRKLGHHHSKPVLSAAVHSPPSQGVARQYPVPVPIYSQEPESLGDSQTETTIEQTIIDTSKPKYVKRDIIMTTEPFYTCPNGFNFEVPSNDGTSTNPQQKCFRIEVTEFVLGCPNGWAFTGVKCSGILTSDAQQACDEGFDILISDENIQCIQKLSAPKMVSCLENYLLINNECALPLHSPPDFICPEGFIPLSNGRCQKDIKFPATLECPTGYSLINGKCERRIDTSILQIQRSCPLGFNIDAAGHCIKQVSVNAKMVCPEGFNKVPQSSNIVDCVKFTIVPATAKCLHGYESDGKQCIRKSSINPEITCENLDFKLDEHGECINHTTIPAKVECPKKKDYVYNQKTGLCHLSSNHHLRNKHDKTVPPIILCPPGGIPQNNEKCLLVNKMKPKIHCKDNGWIYDLNSKKCIYEEYSSIQYDCPFNSQPTSNEKCKVMETEKLVIECPPEFIYDGQKLCVKKVETDPQIKCPDGLSVTPQGTCLKIEIISPKLICPSGLKPLQSLNDQIPMCIGKELVPKQETCPKNYELVTASDTGQRRCRTYTKTEPIISCADGFIEDGYGCSKTLSTVPRLLCPEDFVLQYSRCIQHVEDMPNKMCPAGFELEEDQCKQIVYTKPLPNCPDDYNYDNIVKRCFKVDIQYDFSSVETTIYQQNYTSTSDKTSSTQSSLPEPLPNSDDPSKLPPSSPQSQPPPPAQVPLQGMYVRAPPSYPQSNMLYPPPPIQHPRQYPSPSQIAGYPGPSTQFSGRSAGYGYPFPGFQQYAPAPGYSSSGGYPVYMRTLKEDEL</sequence>
<dbReference type="OMA" id="HEDHCIQ"/>
<keyword evidence="4" id="KW-1185">Reference proteome</keyword>
<evidence type="ECO:0000313" key="4">
    <source>
        <dbReference type="Proteomes" id="UP000001460"/>
    </source>
</evidence>
<dbReference type="RefSeq" id="XP_002140936.1">
    <property type="nucleotide sequence ID" value="XM_002140900.1"/>
</dbReference>